<proteinExistence type="predicted"/>
<dbReference type="InterPro" id="IPR000644">
    <property type="entry name" value="CBS_dom"/>
</dbReference>
<accession>A0A941AS29</accession>
<dbReference type="CDD" id="cd04622">
    <property type="entry name" value="CBS_pair_HRP1_like"/>
    <property type="match status" value="1"/>
</dbReference>
<dbReference type="Gene3D" id="3.10.580.10">
    <property type="entry name" value="CBS-domain"/>
    <property type="match status" value="1"/>
</dbReference>
<dbReference type="InterPro" id="IPR046342">
    <property type="entry name" value="CBS_dom_sf"/>
</dbReference>
<dbReference type="PANTHER" id="PTHR43080:SF2">
    <property type="entry name" value="CBS DOMAIN-CONTAINING PROTEIN"/>
    <property type="match status" value="1"/>
</dbReference>
<dbReference type="PROSITE" id="PS51371">
    <property type="entry name" value="CBS"/>
    <property type="match status" value="2"/>
</dbReference>
<evidence type="ECO:0000313" key="5">
    <source>
        <dbReference type="Proteomes" id="UP000673447"/>
    </source>
</evidence>
<organism evidence="4 5">
    <name type="scientific">Pseudoxanthomonas helianthi</name>
    <dbReference type="NCBI Taxonomy" id="1453541"/>
    <lineage>
        <taxon>Bacteria</taxon>
        <taxon>Pseudomonadati</taxon>
        <taxon>Pseudomonadota</taxon>
        <taxon>Gammaproteobacteria</taxon>
        <taxon>Lysobacterales</taxon>
        <taxon>Lysobacteraceae</taxon>
        <taxon>Pseudoxanthomonas</taxon>
    </lineage>
</organism>
<dbReference type="AlphaFoldDB" id="A0A941AS29"/>
<gene>
    <name evidence="4" type="ORF">J5837_03095</name>
</gene>
<comment type="caution">
    <text evidence="4">The sequence shown here is derived from an EMBL/GenBank/DDBJ whole genome shotgun (WGS) entry which is preliminary data.</text>
</comment>
<feature type="domain" description="CBS" evidence="3">
    <location>
        <begin position="71"/>
        <end position="129"/>
    </location>
</feature>
<dbReference type="Pfam" id="PF00571">
    <property type="entry name" value="CBS"/>
    <property type="match status" value="2"/>
</dbReference>
<dbReference type="InterPro" id="IPR051257">
    <property type="entry name" value="Diverse_CBS-Domain"/>
</dbReference>
<feature type="domain" description="CBS" evidence="3">
    <location>
        <begin position="7"/>
        <end position="65"/>
    </location>
</feature>
<protein>
    <submittedName>
        <fullName evidence="4">CBS domain-containing protein</fullName>
    </submittedName>
</protein>
<dbReference type="Proteomes" id="UP000673447">
    <property type="component" value="Unassembled WGS sequence"/>
</dbReference>
<evidence type="ECO:0000259" key="3">
    <source>
        <dbReference type="PROSITE" id="PS51371"/>
    </source>
</evidence>
<keyword evidence="5" id="KW-1185">Reference proteome</keyword>
<reference evidence="4" key="2">
    <citation type="submission" date="2021-03" db="EMBL/GenBank/DDBJ databases">
        <authorList>
            <person name="Cao W."/>
        </authorList>
    </citation>
    <scope>NUCLEOTIDE SEQUENCE</scope>
    <source>
        <strain evidence="4">110414</strain>
    </source>
</reference>
<sequence>MKVGHMMSSDVCVVSPDDSLREAAKLMAEYDIGSLPVGENDRLVGFLTDRDIAIRAVARGLSPDSRVREAMSNDVKYCHEDDDIESVAKNMASLEVRRLPVVNRDKRLVGIVSLGNFAGSGDSRASQDLLQGVAAPH</sequence>
<reference evidence="4" key="1">
    <citation type="journal article" date="2016" name="Int. J. Syst. Evol. Microbiol.">
        <title>Pseudoxanthomonas helianthi sp. nov., isolated from roots of Jerusalem artichoke (Helianthus tuberosus).</title>
        <authorList>
            <person name="Kittiwongwattana C."/>
            <person name="Thawai C."/>
        </authorList>
    </citation>
    <scope>NUCLEOTIDE SEQUENCE</scope>
    <source>
        <strain evidence="4">110414</strain>
    </source>
</reference>
<dbReference type="RefSeq" id="WP_210535252.1">
    <property type="nucleotide sequence ID" value="NZ_JAGKTC010000001.1"/>
</dbReference>
<keyword evidence="1 2" id="KW-0129">CBS domain</keyword>
<dbReference type="SUPFAM" id="SSF54631">
    <property type="entry name" value="CBS-domain pair"/>
    <property type="match status" value="1"/>
</dbReference>
<evidence type="ECO:0000256" key="2">
    <source>
        <dbReference type="PROSITE-ProRule" id="PRU00703"/>
    </source>
</evidence>
<dbReference type="EMBL" id="JAGKTC010000001">
    <property type="protein sequence ID" value="MBP3983399.1"/>
    <property type="molecule type" value="Genomic_DNA"/>
</dbReference>
<dbReference type="SMART" id="SM00116">
    <property type="entry name" value="CBS"/>
    <property type="match status" value="2"/>
</dbReference>
<dbReference type="PANTHER" id="PTHR43080">
    <property type="entry name" value="CBS DOMAIN-CONTAINING PROTEIN CBSX3, MITOCHONDRIAL"/>
    <property type="match status" value="1"/>
</dbReference>
<evidence type="ECO:0000313" key="4">
    <source>
        <dbReference type="EMBL" id="MBP3983399.1"/>
    </source>
</evidence>
<evidence type="ECO:0000256" key="1">
    <source>
        <dbReference type="ARBA" id="ARBA00023122"/>
    </source>
</evidence>
<name>A0A941AS29_9GAMM</name>